<dbReference type="InterPro" id="IPR009635">
    <property type="entry name" value="NPDC1"/>
</dbReference>
<dbReference type="Pfam" id="PF06809">
    <property type="entry name" value="NPDC1"/>
    <property type="match status" value="1"/>
</dbReference>
<dbReference type="GO" id="GO:0016020">
    <property type="term" value="C:membrane"/>
    <property type="evidence" value="ECO:0007669"/>
    <property type="project" value="InterPro"/>
</dbReference>
<name>A0AAQ4PAG0_GASAC</name>
<protein>
    <submittedName>
        <fullName evidence="3">Neural proliferation, differentiation and control, 1a</fullName>
    </submittedName>
</protein>
<sequence>MTRNAVAVSGSPSPRRPQGCRRLRCSPARRTGACAGPRCCCCSPRSSSVASPSAAALPVNTHGHAAPTRGPRHTINLSNEAGSKCPLHIDCAKEGRHFCRPGSSRCGPCLSPLEENKEGRCVVRKRHHQHGKVAFYPDVDEEIDYIHSVIEKQEVTEIKPPKRTKHPVAAAAADKSETGASEPKQTNQARLLTETLNTTTSAPAVSGPPNTPAPRPGAPGVLGRIGPIAVPTSKSDNIIVVVISLCVVVGTAAVILATVCYVKLQRNSRLAQKVDYPAFKGAGVAATAANAPSVGDNTLAQSAQMYHYQHQKQQMLSMGNNKPEQKVLDSEVTSDEEEVGGDFTVYECPGLAPTGEMEVKNPLFDDSTLHYQGNS</sequence>
<proteinExistence type="predicted"/>
<accession>A0AAQ4PAG0</accession>
<feature type="transmembrane region" description="Helical" evidence="2">
    <location>
        <begin position="238"/>
        <end position="262"/>
    </location>
</feature>
<keyword evidence="2" id="KW-1133">Transmembrane helix</keyword>
<reference evidence="3 4" key="1">
    <citation type="journal article" date="2021" name="G3 (Bethesda)">
        <title>Improved contiguity of the threespine stickleback genome using long-read sequencing.</title>
        <authorList>
            <person name="Nath S."/>
            <person name="Shaw D.E."/>
            <person name="White M.A."/>
        </authorList>
    </citation>
    <scope>NUCLEOTIDE SEQUENCE [LARGE SCALE GENOMIC DNA]</scope>
    <source>
        <strain evidence="3 4">Lake Benthic</strain>
    </source>
</reference>
<keyword evidence="2" id="KW-0812">Transmembrane</keyword>
<dbReference type="PANTHER" id="PTHR23352">
    <property type="entry name" value="NEURAL PROLIFERATION DIFFERENTIATION AND CONTROL PROTEIN-1 NPDC-1 PROTEIN"/>
    <property type="match status" value="1"/>
</dbReference>
<evidence type="ECO:0000256" key="1">
    <source>
        <dbReference type="SAM" id="MobiDB-lite"/>
    </source>
</evidence>
<organism evidence="3 4">
    <name type="scientific">Gasterosteus aculeatus aculeatus</name>
    <name type="common">three-spined stickleback</name>
    <dbReference type="NCBI Taxonomy" id="481459"/>
    <lineage>
        <taxon>Eukaryota</taxon>
        <taxon>Metazoa</taxon>
        <taxon>Chordata</taxon>
        <taxon>Craniata</taxon>
        <taxon>Vertebrata</taxon>
        <taxon>Euteleostomi</taxon>
        <taxon>Actinopterygii</taxon>
        <taxon>Neopterygii</taxon>
        <taxon>Teleostei</taxon>
        <taxon>Neoteleostei</taxon>
        <taxon>Acanthomorphata</taxon>
        <taxon>Eupercaria</taxon>
        <taxon>Perciformes</taxon>
        <taxon>Cottioidei</taxon>
        <taxon>Gasterosteales</taxon>
        <taxon>Gasterosteidae</taxon>
        <taxon>Gasterosteus</taxon>
    </lineage>
</organism>
<keyword evidence="2" id="KW-0472">Membrane</keyword>
<reference evidence="3" key="3">
    <citation type="submission" date="2025-09" db="UniProtKB">
        <authorList>
            <consortium name="Ensembl"/>
        </authorList>
    </citation>
    <scope>IDENTIFICATION</scope>
</reference>
<dbReference type="Proteomes" id="UP000007635">
    <property type="component" value="Chromosome XIV"/>
</dbReference>
<dbReference type="Ensembl" id="ENSGACT00000063724.1">
    <property type="protein sequence ID" value="ENSGACP00000035573.1"/>
    <property type="gene ID" value="ENSGACG00000029930.1"/>
</dbReference>
<reference evidence="3" key="2">
    <citation type="submission" date="2025-08" db="UniProtKB">
        <authorList>
            <consortium name="Ensembl"/>
        </authorList>
    </citation>
    <scope>IDENTIFICATION</scope>
</reference>
<evidence type="ECO:0000256" key="2">
    <source>
        <dbReference type="SAM" id="Phobius"/>
    </source>
</evidence>
<dbReference type="PANTHER" id="PTHR23352:SF2">
    <property type="entry name" value="NEURAL PROLIFERATION DIFFERENTIATION AND CONTROL PROTEIN 1"/>
    <property type="match status" value="1"/>
</dbReference>
<evidence type="ECO:0000313" key="3">
    <source>
        <dbReference type="Ensembl" id="ENSGACP00000035573.1"/>
    </source>
</evidence>
<keyword evidence="4" id="KW-1185">Reference proteome</keyword>
<dbReference type="AlphaFoldDB" id="A0AAQ4PAG0"/>
<dbReference type="GeneTree" id="ENSGT00440000038604"/>
<evidence type="ECO:0000313" key="4">
    <source>
        <dbReference type="Proteomes" id="UP000007635"/>
    </source>
</evidence>
<feature type="region of interest" description="Disordered" evidence="1">
    <location>
        <begin position="157"/>
        <end position="187"/>
    </location>
</feature>